<evidence type="ECO:0000313" key="2">
    <source>
        <dbReference type="Proteomes" id="UP000643403"/>
    </source>
</evidence>
<sequence length="273" mass="28439">MPQHESVKSAALLVGAAIVLLLPACSNSTAIRRDGSRGAYRQVAREVQIDPAAKARGTAYTMVQVSQMRLVSGDAAGAASAAESALKAYPQSPEAHSLLGLSLDALGRGKQSGPHHRRAAELAPDRGAFLNNYGIWLCSNGQASASLDWFDRAAAAPGYDTPGAAHANAASCARQSGDAARAAVSARRALDIDRANPVALATLARLAFDAGRGLEARAFVERRLAAGPADADTLLLASQIEKSLGDTAAAERYVQRLRTEFPPNSRPTGTNDD</sequence>
<reference evidence="2" key="1">
    <citation type="journal article" date="2019" name="Int. J. Syst. Evol. Microbiol.">
        <title>The Global Catalogue of Microorganisms (GCM) 10K type strain sequencing project: providing services to taxonomists for standard genome sequencing and annotation.</title>
        <authorList>
            <consortium name="The Broad Institute Genomics Platform"/>
            <consortium name="The Broad Institute Genome Sequencing Center for Infectious Disease"/>
            <person name="Wu L."/>
            <person name="Ma J."/>
        </authorList>
    </citation>
    <scope>NUCLEOTIDE SEQUENCE [LARGE SCALE GENOMIC DNA]</scope>
    <source>
        <strain evidence="2">KCTC 22558</strain>
    </source>
</reference>
<comment type="caution">
    <text evidence="1">The sequence shown here is derived from an EMBL/GenBank/DDBJ whole genome shotgun (WGS) entry which is preliminary data.</text>
</comment>
<dbReference type="Gene3D" id="1.25.40.10">
    <property type="entry name" value="Tetratricopeptide repeat domain"/>
    <property type="match status" value="1"/>
</dbReference>
<dbReference type="InterPro" id="IPR011990">
    <property type="entry name" value="TPR-like_helical_dom_sf"/>
</dbReference>
<proteinExistence type="predicted"/>
<evidence type="ECO:0000313" key="1">
    <source>
        <dbReference type="EMBL" id="GGZ56374.1"/>
    </source>
</evidence>
<dbReference type="RefSeq" id="WP_189447000.1">
    <property type="nucleotide sequence ID" value="NZ_BMXY01000001.1"/>
</dbReference>
<keyword evidence="2" id="KW-1185">Reference proteome</keyword>
<organism evidence="1 2">
    <name type="scientific">Cognatilysobacter xinjiangensis</name>
    <dbReference type="NCBI Taxonomy" id="546892"/>
    <lineage>
        <taxon>Bacteria</taxon>
        <taxon>Pseudomonadati</taxon>
        <taxon>Pseudomonadota</taxon>
        <taxon>Gammaproteobacteria</taxon>
        <taxon>Lysobacterales</taxon>
        <taxon>Lysobacteraceae</taxon>
        <taxon>Cognatilysobacter</taxon>
    </lineage>
</organism>
<gene>
    <name evidence="1" type="primary">pilF</name>
    <name evidence="1" type="ORF">GCM10008101_07240</name>
</gene>
<dbReference type="SUPFAM" id="SSF48452">
    <property type="entry name" value="TPR-like"/>
    <property type="match status" value="1"/>
</dbReference>
<dbReference type="EMBL" id="BMXY01000001">
    <property type="protein sequence ID" value="GGZ56374.1"/>
    <property type="molecule type" value="Genomic_DNA"/>
</dbReference>
<protein>
    <submittedName>
        <fullName evidence="1">Type IV pilus biogenesis/stability protein PilW</fullName>
    </submittedName>
</protein>
<name>A0ABQ3BTN3_9GAMM</name>
<dbReference type="Proteomes" id="UP000643403">
    <property type="component" value="Unassembled WGS sequence"/>
</dbReference>
<accession>A0ABQ3BTN3</accession>
<dbReference type="Pfam" id="PF14559">
    <property type="entry name" value="TPR_19"/>
    <property type="match status" value="1"/>
</dbReference>